<evidence type="ECO:0000256" key="1">
    <source>
        <dbReference type="SAM" id="MobiDB-lite"/>
    </source>
</evidence>
<gene>
    <name evidence="2" type="ORF">M5K25_002714</name>
</gene>
<dbReference type="AlphaFoldDB" id="A0ABD0VNF2"/>
<evidence type="ECO:0000313" key="2">
    <source>
        <dbReference type="EMBL" id="KAL0926479.1"/>
    </source>
</evidence>
<evidence type="ECO:0000313" key="3">
    <source>
        <dbReference type="Proteomes" id="UP001552299"/>
    </source>
</evidence>
<dbReference type="Proteomes" id="UP001552299">
    <property type="component" value="Unassembled WGS sequence"/>
</dbReference>
<feature type="compositionally biased region" description="Basic and acidic residues" evidence="1">
    <location>
        <begin position="40"/>
        <end position="59"/>
    </location>
</feature>
<comment type="caution">
    <text evidence="2">The sequence shown here is derived from an EMBL/GenBank/DDBJ whole genome shotgun (WGS) entry which is preliminary data.</text>
</comment>
<sequence>MRRGRRRTGKSVGDGGRRRSTLKGESYPTASKLASVASDPKCRSFRCSDRNRTSSKELSRTAMKGGSTEEAHAREKVTSTAGDLQLLLPIKM</sequence>
<reference evidence="2 3" key="1">
    <citation type="journal article" date="2024" name="Plant Biotechnol. J.">
        <title>Dendrobium thyrsiflorum genome and its molecular insights into genes involved in important horticultural traits.</title>
        <authorList>
            <person name="Chen B."/>
            <person name="Wang J.Y."/>
            <person name="Zheng P.J."/>
            <person name="Li K.L."/>
            <person name="Liang Y.M."/>
            <person name="Chen X.F."/>
            <person name="Zhang C."/>
            <person name="Zhao X."/>
            <person name="He X."/>
            <person name="Zhang G.Q."/>
            <person name="Liu Z.J."/>
            <person name="Xu Q."/>
        </authorList>
    </citation>
    <scope>NUCLEOTIDE SEQUENCE [LARGE SCALE GENOMIC DNA]</scope>
    <source>
        <strain evidence="2">GZMU011</strain>
    </source>
</reference>
<organism evidence="2 3">
    <name type="scientific">Dendrobium thyrsiflorum</name>
    <name type="common">Pinecone-like raceme dendrobium</name>
    <name type="synonym">Orchid</name>
    <dbReference type="NCBI Taxonomy" id="117978"/>
    <lineage>
        <taxon>Eukaryota</taxon>
        <taxon>Viridiplantae</taxon>
        <taxon>Streptophyta</taxon>
        <taxon>Embryophyta</taxon>
        <taxon>Tracheophyta</taxon>
        <taxon>Spermatophyta</taxon>
        <taxon>Magnoliopsida</taxon>
        <taxon>Liliopsida</taxon>
        <taxon>Asparagales</taxon>
        <taxon>Orchidaceae</taxon>
        <taxon>Epidendroideae</taxon>
        <taxon>Malaxideae</taxon>
        <taxon>Dendrobiinae</taxon>
        <taxon>Dendrobium</taxon>
    </lineage>
</organism>
<feature type="region of interest" description="Disordered" evidence="1">
    <location>
        <begin position="1"/>
        <end position="79"/>
    </location>
</feature>
<dbReference type="EMBL" id="JANQDX010000003">
    <property type="protein sequence ID" value="KAL0926479.1"/>
    <property type="molecule type" value="Genomic_DNA"/>
</dbReference>
<proteinExistence type="predicted"/>
<accession>A0ABD0VNF2</accession>
<name>A0ABD0VNF2_DENTH</name>
<protein>
    <submittedName>
        <fullName evidence="2">Uncharacterized protein</fullName>
    </submittedName>
</protein>
<keyword evidence="3" id="KW-1185">Reference proteome</keyword>
<feature type="compositionally biased region" description="Basic and acidic residues" evidence="1">
    <location>
        <begin position="67"/>
        <end position="77"/>
    </location>
</feature>